<keyword evidence="1" id="KW-0614">Plasmid</keyword>
<protein>
    <submittedName>
        <fullName evidence="1">Uncharacterized protein</fullName>
    </submittedName>
</protein>
<accession>A0A387FZA5</accession>
<reference evidence="1 2" key="1">
    <citation type="submission" date="2018-10" db="EMBL/GenBank/DDBJ databases">
        <title>Rhizobium etli, R. leguminosarum and a new Rhizobium genospecies from Phaseolus dumosus.</title>
        <authorList>
            <person name="Ramirez-Puebla S.T."/>
            <person name="Rogel-Hernandez M.A."/>
            <person name="Guerrero G."/>
            <person name="Ormeno-Orrillo E."/>
            <person name="Martinez-Romero J.C."/>
            <person name="Negrete-Yankelevich S."/>
            <person name="Martinez-Romero E."/>
        </authorList>
    </citation>
    <scope>NUCLEOTIDE SEQUENCE [LARGE SCALE GENOMIC DNA]</scope>
    <source>
        <strain evidence="1 2">CCGE525</strain>
        <plasmid evidence="2">prccge525b</plasmid>
    </source>
</reference>
<dbReference type="Proteomes" id="UP000282195">
    <property type="component" value="Plasmid pRCCGE525b"/>
</dbReference>
<dbReference type="KEGG" id="rjg:CCGE525_34845"/>
<evidence type="ECO:0000313" key="2">
    <source>
        <dbReference type="Proteomes" id="UP000282195"/>
    </source>
</evidence>
<gene>
    <name evidence="1" type="ORF">CCGE525_34845</name>
</gene>
<name>A0A387FZA5_9HYPH</name>
<proteinExistence type="predicted"/>
<sequence length="67" mass="7550">MQSNQAAGCDNVPVRLDNATLERREMWEASDVDIQIRLASSRSKARERGAFGVREFKRLAVKVWSAA</sequence>
<dbReference type="EMBL" id="CP032696">
    <property type="protein sequence ID" value="AYG63999.1"/>
    <property type="molecule type" value="Genomic_DNA"/>
</dbReference>
<evidence type="ECO:0000313" key="1">
    <source>
        <dbReference type="EMBL" id="AYG63999.1"/>
    </source>
</evidence>
<organism evidence="1 2">
    <name type="scientific">Rhizobium jaguaris</name>
    <dbReference type="NCBI Taxonomy" id="1312183"/>
    <lineage>
        <taxon>Bacteria</taxon>
        <taxon>Pseudomonadati</taxon>
        <taxon>Pseudomonadota</taxon>
        <taxon>Alphaproteobacteria</taxon>
        <taxon>Hyphomicrobiales</taxon>
        <taxon>Rhizobiaceae</taxon>
        <taxon>Rhizobium/Agrobacterium group</taxon>
        <taxon>Rhizobium</taxon>
    </lineage>
</organism>
<geneLocation type="plasmid" evidence="2">
    <name>prccge525b</name>
</geneLocation>
<keyword evidence="2" id="KW-1185">Reference proteome</keyword>
<dbReference type="AlphaFoldDB" id="A0A387FZA5"/>